<name>E9GCZ6_DAPPU</name>
<evidence type="ECO:0000313" key="1">
    <source>
        <dbReference type="EMBL" id="EFX82775.1"/>
    </source>
</evidence>
<gene>
    <name evidence="1" type="ORF">DAPPUDRAFT_316456</name>
</gene>
<dbReference type="EMBL" id="GL732539">
    <property type="protein sequence ID" value="EFX82775.1"/>
    <property type="molecule type" value="Genomic_DNA"/>
</dbReference>
<proteinExistence type="predicted"/>
<organism evidence="1 2">
    <name type="scientific">Daphnia pulex</name>
    <name type="common">Water flea</name>
    <dbReference type="NCBI Taxonomy" id="6669"/>
    <lineage>
        <taxon>Eukaryota</taxon>
        <taxon>Metazoa</taxon>
        <taxon>Ecdysozoa</taxon>
        <taxon>Arthropoda</taxon>
        <taxon>Crustacea</taxon>
        <taxon>Branchiopoda</taxon>
        <taxon>Diplostraca</taxon>
        <taxon>Cladocera</taxon>
        <taxon>Anomopoda</taxon>
        <taxon>Daphniidae</taxon>
        <taxon>Daphnia</taxon>
    </lineage>
</organism>
<dbReference type="InParanoid" id="E9GCZ6"/>
<dbReference type="HOGENOM" id="CLU_1588170_0_0_1"/>
<reference evidence="1 2" key="1">
    <citation type="journal article" date="2011" name="Science">
        <title>The ecoresponsive genome of Daphnia pulex.</title>
        <authorList>
            <person name="Colbourne J.K."/>
            <person name="Pfrender M.E."/>
            <person name="Gilbert D."/>
            <person name="Thomas W.K."/>
            <person name="Tucker A."/>
            <person name="Oakley T.H."/>
            <person name="Tokishita S."/>
            <person name="Aerts A."/>
            <person name="Arnold G.J."/>
            <person name="Basu M.K."/>
            <person name="Bauer D.J."/>
            <person name="Caceres C.E."/>
            <person name="Carmel L."/>
            <person name="Casola C."/>
            <person name="Choi J.H."/>
            <person name="Detter J.C."/>
            <person name="Dong Q."/>
            <person name="Dusheyko S."/>
            <person name="Eads B.D."/>
            <person name="Frohlich T."/>
            <person name="Geiler-Samerotte K.A."/>
            <person name="Gerlach D."/>
            <person name="Hatcher P."/>
            <person name="Jogdeo S."/>
            <person name="Krijgsveld J."/>
            <person name="Kriventseva E.V."/>
            <person name="Kultz D."/>
            <person name="Laforsch C."/>
            <person name="Lindquist E."/>
            <person name="Lopez J."/>
            <person name="Manak J.R."/>
            <person name="Muller J."/>
            <person name="Pangilinan J."/>
            <person name="Patwardhan R.P."/>
            <person name="Pitluck S."/>
            <person name="Pritham E.J."/>
            <person name="Rechtsteiner A."/>
            <person name="Rho M."/>
            <person name="Rogozin I.B."/>
            <person name="Sakarya O."/>
            <person name="Salamov A."/>
            <person name="Schaack S."/>
            <person name="Shapiro H."/>
            <person name="Shiga Y."/>
            <person name="Skalitzky C."/>
            <person name="Smith Z."/>
            <person name="Souvorov A."/>
            <person name="Sung W."/>
            <person name="Tang Z."/>
            <person name="Tsuchiya D."/>
            <person name="Tu H."/>
            <person name="Vos H."/>
            <person name="Wang M."/>
            <person name="Wolf Y.I."/>
            <person name="Yamagata H."/>
            <person name="Yamada T."/>
            <person name="Ye Y."/>
            <person name="Shaw J.R."/>
            <person name="Andrews J."/>
            <person name="Crease T.J."/>
            <person name="Tang H."/>
            <person name="Lucas S.M."/>
            <person name="Robertson H.M."/>
            <person name="Bork P."/>
            <person name="Koonin E.V."/>
            <person name="Zdobnov E.M."/>
            <person name="Grigoriev I.V."/>
            <person name="Lynch M."/>
            <person name="Boore J.L."/>
        </authorList>
    </citation>
    <scope>NUCLEOTIDE SEQUENCE [LARGE SCALE GENOMIC DNA]</scope>
</reference>
<keyword evidence="2" id="KW-1185">Reference proteome</keyword>
<dbReference type="AlphaFoldDB" id="E9GCZ6"/>
<dbReference type="KEGG" id="dpx:DAPPUDRAFT_316456"/>
<evidence type="ECO:0000313" key="2">
    <source>
        <dbReference type="Proteomes" id="UP000000305"/>
    </source>
</evidence>
<protein>
    <submittedName>
        <fullName evidence="1">Uncharacterized protein</fullName>
    </submittedName>
</protein>
<dbReference type="Proteomes" id="UP000000305">
    <property type="component" value="Unassembled WGS sequence"/>
</dbReference>
<accession>E9GCZ6</accession>
<sequence length="168" mass="19624">MAEGRLARQNKEKWAVEAFVELKEKFPLNELCQLQDLENVLIFGAVGKLLEDFLLGIFSDSLTAWTAKRIVYTMWFSVVSADLRKFIRDQHASLRQNTDKEGVALLNDFELFKIMKGSFLRLDFFPDFPWFHIEEIDFVFWTNKWVMEEGGAREGSLNSVDDLILDFD</sequence>